<keyword evidence="6" id="KW-1185">Reference proteome</keyword>
<dbReference type="EMBL" id="MCBQ01022411">
    <property type="protein sequence ID" value="RKF48978.1"/>
    <property type="molecule type" value="Genomic_DNA"/>
</dbReference>
<evidence type="ECO:0000256" key="1">
    <source>
        <dbReference type="ARBA" id="ARBA00022737"/>
    </source>
</evidence>
<evidence type="ECO:0000256" key="3">
    <source>
        <dbReference type="PROSITE-ProRule" id="PRU00023"/>
    </source>
</evidence>
<feature type="region of interest" description="Disordered" evidence="4">
    <location>
        <begin position="1"/>
        <end position="45"/>
    </location>
</feature>
<dbReference type="Proteomes" id="UP000283383">
    <property type="component" value="Unassembled WGS sequence"/>
</dbReference>
<dbReference type="SUPFAM" id="SSF48403">
    <property type="entry name" value="Ankyrin repeat"/>
    <property type="match status" value="1"/>
</dbReference>
<accession>A0A420GUX6</accession>
<evidence type="ECO:0000313" key="6">
    <source>
        <dbReference type="Proteomes" id="UP000283383"/>
    </source>
</evidence>
<dbReference type="AlphaFoldDB" id="A0A420GUX6"/>
<dbReference type="Pfam" id="PF12796">
    <property type="entry name" value="Ank_2"/>
    <property type="match status" value="1"/>
</dbReference>
<reference evidence="5 6" key="1">
    <citation type="journal article" date="2018" name="BMC Genomics">
        <title>Comparative genome analyses reveal sequence features reflecting distinct modes of host-adaptation between dicot and monocot powdery mildew.</title>
        <authorList>
            <person name="Wu Y."/>
            <person name="Ma X."/>
            <person name="Pan Z."/>
            <person name="Kale S.D."/>
            <person name="Song Y."/>
            <person name="King H."/>
            <person name="Zhang Q."/>
            <person name="Presley C."/>
            <person name="Deng X."/>
            <person name="Wei C.I."/>
            <person name="Xiao S."/>
        </authorList>
    </citation>
    <scope>NUCLEOTIDE SEQUENCE [LARGE SCALE GENOMIC DNA]</scope>
    <source>
        <strain evidence="5">UMSG3</strain>
    </source>
</reference>
<feature type="region of interest" description="Disordered" evidence="4">
    <location>
        <begin position="197"/>
        <end position="218"/>
    </location>
</feature>
<name>A0A420GUX6_9PEZI</name>
<dbReference type="InterPro" id="IPR002110">
    <property type="entry name" value="Ankyrin_rpt"/>
</dbReference>
<comment type="caution">
    <text evidence="5">The sequence shown here is derived from an EMBL/GenBank/DDBJ whole genome shotgun (WGS) entry which is preliminary data.</text>
</comment>
<gene>
    <name evidence="5" type="ORF">GcM3_224003</name>
</gene>
<dbReference type="InterPro" id="IPR036770">
    <property type="entry name" value="Ankyrin_rpt-contain_sf"/>
</dbReference>
<feature type="compositionally biased region" description="Polar residues" evidence="4">
    <location>
        <begin position="1"/>
        <end position="21"/>
    </location>
</feature>
<feature type="compositionally biased region" description="Basic residues" evidence="4">
    <location>
        <begin position="34"/>
        <end position="45"/>
    </location>
</feature>
<dbReference type="PROSITE" id="PS50088">
    <property type="entry name" value="ANK_REPEAT"/>
    <property type="match status" value="1"/>
</dbReference>
<dbReference type="PANTHER" id="PTHR24180">
    <property type="entry name" value="CYCLIN-DEPENDENT KINASE INHIBITOR 2C-RELATED"/>
    <property type="match status" value="1"/>
</dbReference>
<dbReference type="InterPro" id="IPR051637">
    <property type="entry name" value="Ank_repeat_dom-contain_49"/>
</dbReference>
<feature type="region of interest" description="Disordered" evidence="4">
    <location>
        <begin position="157"/>
        <end position="180"/>
    </location>
</feature>
<evidence type="ECO:0000256" key="2">
    <source>
        <dbReference type="ARBA" id="ARBA00023043"/>
    </source>
</evidence>
<evidence type="ECO:0000256" key="4">
    <source>
        <dbReference type="SAM" id="MobiDB-lite"/>
    </source>
</evidence>
<keyword evidence="1" id="KW-0677">Repeat</keyword>
<dbReference type="PROSITE" id="PS50297">
    <property type="entry name" value="ANK_REP_REGION"/>
    <property type="match status" value="1"/>
</dbReference>
<dbReference type="STRING" id="62708.A0A420GUX6"/>
<feature type="region of interest" description="Disordered" evidence="4">
    <location>
        <begin position="112"/>
        <end position="134"/>
    </location>
</feature>
<organism evidence="5 6">
    <name type="scientific">Golovinomyces cichoracearum</name>
    <dbReference type="NCBI Taxonomy" id="62708"/>
    <lineage>
        <taxon>Eukaryota</taxon>
        <taxon>Fungi</taxon>
        <taxon>Dikarya</taxon>
        <taxon>Ascomycota</taxon>
        <taxon>Pezizomycotina</taxon>
        <taxon>Leotiomycetes</taxon>
        <taxon>Erysiphales</taxon>
        <taxon>Erysiphaceae</taxon>
        <taxon>Golovinomyces</taxon>
    </lineage>
</organism>
<keyword evidence="2 3" id="KW-0040">ANK repeat</keyword>
<dbReference type="Gene3D" id="1.25.40.20">
    <property type="entry name" value="Ankyrin repeat-containing domain"/>
    <property type="match status" value="2"/>
</dbReference>
<dbReference type="PANTHER" id="PTHR24180:SF45">
    <property type="entry name" value="POLY [ADP-RIBOSE] POLYMERASE TANKYRASE"/>
    <property type="match status" value="1"/>
</dbReference>
<protein>
    <submittedName>
        <fullName evidence="5">Putative ankyrin repeat protein</fullName>
    </submittedName>
</protein>
<dbReference type="SMART" id="SM00248">
    <property type="entry name" value="ANK"/>
    <property type="match status" value="3"/>
</dbReference>
<evidence type="ECO:0000313" key="5">
    <source>
        <dbReference type="EMBL" id="RKF48978.1"/>
    </source>
</evidence>
<sequence length="942" mass="105777">MNISESSDGSRSTASPFSNHASIVPGTGDDLSGKRGRPSKWTKSRQRKLARLYLYSTLPPKDISQALEEKESNWKPGKESTVKTVNSLLDKQPRWLRPKNREDMTEKISELTKTKKQLPSLRAPSKEPASYPQPISEAYFPPGFNETPLEYLLSMEATDPQYPPSPLTSGSSAKPNIEPMPTLYSLPFDLPFLEDSVLTQKNPPSSNEKRERSSSSQLYGYQDIARGARGIKYHTFYQCPICGQTNSHSDTYLDQMKCAFAHNRDRIGPDKDGVTPAHALVLYQRTNNDADLTPETPAQTAELYKVLFPQDDETFRRAICILDPSGNTLIHNIRSRKLFNVLQYLEELTADSSEPLFIKKPSEDDEKTFSTYLSTSSLKKRLPQYSTRYLKGITRLIKTHSISESSDTVTTRPKNRYSFATVDTSQDVTPTIRPSGLVTPPQQRVQLMLADSFLSIDRYIQRQGLCIRGFKAHDARTCLCHTLDALKSKVWVSNIGLVDSRVADPPTSLQYLNLGFRDHFGNSVLHMLAARGASFDVIFSALERGVDGNATNTSGQTFLHVMRRQILRTCAEDSDTLMWVLQKLNPYNIKLHICDVFGRSFFHLLAQQADRLKQHSLMTLQLLNIVPPSSRDAFGYVPRVLQTIAEQKEEIYSCKTTRGIINKWSPRYNISTEPREFRRPNSIIHNIPNPEILPSIGSSTNSPESVLGDLKSEQGSEVQDDNECLVLRHARLLEIARSAFTTPMIEDQEGRNGLQCLAGASLTLSIDSSQVFVKGSTNKRKADQPEPERVSSRLDLRYELVERLVSSGVSLNNYDRSGNTVLMAFVQHLKDGEDDKTLAKLFRYLIERGANIHWRDRQGEIALHIAVKLGRKVATRVLLEAGSNINARNADDLGVLAVGEKYYLKARNDPTLYASIMACMAQCIQYGAAATPTLVQEWSVKI</sequence>
<proteinExistence type="predicted"/>
<feature type="repeat" description="ANK" evidence="3">
    <location>
        <begin position="858"/>
        <end position="890"/>
    </location>
</feature>